<dbReference type="Proteomes" id="UP001382727">
    <property type="component" value="Chromosome"/>
</dbReference>
<feature type="transmembrane region" description="Helical" evidence="1">
    <location>
        <begin position="241"/>
        <end position="260"/>
    </location>
</feature>
<proteinExistence type="predicted"/>
<reference evidence="2 3" key="1">
    <citation type="submission" date="2024-02" db="EMBL/GenBank/DDBJ databases">
        <title>Janibacter sp. nov., isolated from gut of marine sandworm.</title>
        <authorList>
            <person name="Kim B."/>
            <person name="Jun M.O."/>
            <person name="Shin N.-R."/>
        </authorList>
    </citation>
    <scope>NUCLEOTIDE SEQUENCE [LARGE SCALE GENOMIC DNA]</scope>
    <source>
        <strain evidence="2 3">A1S7</strain>
    </source>
</reference>
<sequence>MSVLALLLVAVGVADLARSIVEQRSSRNDAATRRRLHRVGTEAGIVSLWLGAALTGLLATPSGWLLVALASVSLAAWLLVSGWALSRERGHVIALSTLAGGLVLQLVLAGWAPQAGGALARWITWADLPWTPEPDRALLIAGLALVQLSTGNLIVRLVLISTGAMIPTQDQDQPSDTLKGGRLLGPLERIFILGLGLAGQVTAAGLVIAAKGLIRWPELRSYARPGSEGGRRSDIDTVTEYFLVGSFVSWLVALSALALAA</sequence>
<evidence type="ECO:0000313" key="2">
    <source>
        <dbReference type="EMBL" id="WXB75359.1"/>
    </source>
</evidence>
<feature type="transmembrane region" description="Helical" evidence="1">
    <location>
        <begin position="137"/>
        <end position="159"/>
    </location>
</feature>
<gene>
    <name evidence="2" type="ORF">V1351_10370</name>
</gene>
<dbReference type="EMBL" id="CP144913">
    <property type="protein sequence ID" value="WXB75359.1"/>
    <property type="molecule type" value="Genomic_DNA"/>
</dbReference>
<protein>
    <submittedName>
        <fullName evidence="2">Uncharacterized protein</fullName>
    </submittedName>
</protein>
<evidence type="ECO:0000313" key="3">
    <source>
        <dbReference type="Proteomes" id="UP001382727"/>
    </source>
</evidence>
<accession>A0ABZ2ME72</accession>
<evidence type="ECO:0000256" key="1">
    <source>
        <dbReference type="SAM" id="Phobius"/>
    </source>
</evidence>
<keyword evidence="1" id="KW-0812">Transmembrane</keyword>
<keyword evidence="1" id="KW-0472">Membrane</keyword>
<feature type="transmembrane region" description="Helical" evidence="1">
    <location>
        <begin position="92"/>
        <end position="112"/>
    </location>
</feature>
<keyword evidence="3" id="KW-1185">Reference proteome</keyword>
<keyword evidence="1" id="KW-1133">Transmembrane helix</keyword>
<name>A0ABZ2ME72_9MICO</name>
<feature type="transmembrane region" description="Helical" evidence="1">
    <location>
        <begin position="64"/>
        <end position="85"/>
    </location>
</feature>
<organism evidence="2 3">
    <name type="scientific">Janibacter alittae</name>
    <dbReference type="NCBI Taxonomy" id="3115209"/>
    <lineage>
        <taxon>Bacteria</taxon>
        <taxon>Bacillati</taxon>
        <taxon>Actinomycetota</taxon>
        <taxon>Actinomycetes</taxon>
        <taxon>Micrococcales</taxon>
        <taxon>Intrasporangiaceae</taxon>
        <taxon>Janibacter</taxon>
    </lineage>
</organism>
<dbReference type="RefSeq" id="WP_338748071.1">
    <property type="nucleotide sequence ID" value="NZ_CP144913.1"/>
</dbReference>